<evidence type="ECO:0000313" key="1">
    <source>
        <dbReference type="EMBL" id="GGE62952.1"/>
    </source>
</evidence>
<reference evidence="1" key="1">
    <citation type="journal article" date="2014" name="Int. J. Syst. Evol. Microbiol.">
        <title>Complete genome sequence of Corynebacterium casei LMG S-19264T (=DSM 44701T), isolated from a smear-ripened cheese.</title>
        <authorList>
            <consortium name="US DOE Joint Genome Institute (JGI-PGF)"/>
            <person name="Walter F."/>
            <person name="Albersmeier A."/>
            <person name="Kalinowski J."/>
            <person name="Ruckert C."/>
        </authorList>
    </citation>
    <scope>NUCLEOTIDE SEQUENCE</scope>
    <source>
        <strain evidence="1">CGMCC 1.12698</strain>
    </source>
</reference>
<dbReference type="EMBL" id="BMFK01000001">
    <property type="protein sequence ID" value="GGE62952.1"/>
    <property type="molecule type" value="Genomic_DNA"/>
</dbReference>
<sequence>MKSILSSNDNSFARFLVLSGIDTINKSTPFMIDKGVDLFLGYNPIFQNG</sequence>
<reference evidence="1" key="2">
    <citation type="submission" date="2020-09" db="EMBL/GenBank/DDBJ databases">
        <authorList>
            <person name="Sun Q."/>
            <person name="Zhou Y."/>
        </authorList>
    </citation>
    <scope>NUCLEOTIDE SEQUENCE</scope>
    <source>
        <strain evidence="1">CGMCC 1.12698</strain>
    </source>
</reference>
<dbReference type="AlphaFoldDB" id="A0A917EPK2"/>
<proteinExistence type="predicted"/>
<gene>
    <name evidence="1" type="ORF">GCM10007140_11540</name>
</gene>
<comment type="caution">
    <text evidence="1">The sequence shown here is derived from an EMBL/GenBank/DDBJ whole genome shotgun (WGS) entry which is preliminary data.</text>
</comment>
<name>A0A917EPK2_9BACI</name>
<accession>A0A917EPK2</accession>
<protein>
    <submittedName>
        <fullName evidence="1">Uncharacterized protein</fullName>
    </submittedName>
</protein>
<keyword evidence="2" id="KW-1185">Reference proteome</keyword>
<dbReference type="Proteomes" id="UP000605259">
    <property type="component" value="Unassembled WGS sequence"/>
</dbReference>
<evidence type="ECO:0000313" key="2">
    <source>
        <dbReference type="Proteomes" id="UP000605259"/>
    </source>
</evidence>
<organism evidence="1 2">
    <name type="scientific">Priestia taiwanensis</name>
    <dbReference type="NCBI Taxonomy" id="1347902"/>
    <lineage>
        <taxon>Bacteria</taxon>
        <taxon>Bacillati</taxon>
        <taxon>Bacillota</taxon>
        <taxon>Bacilli</taxon>
        <taxon>Bacillales</taxon>
        <taxon>Bacillaceae</taxon>
        <taxon>Priestia</taxon>
    </lineage>
</organism>